<proteinExistence type="predicted"/>
<name>A0A1D2VS74_9ASCO</name>
<dbReference type="Proteomes" id="UP000095038">
    <property type="component" value="Unassembled WGS sequence"/>
</dbReference>
<dbReference type="InParanoid" id="A0A1D2VS74"/>
<dbReference type="RefSeq" id="XP_020050734.1">
    <property type="nucleotide sequence ID" value="XM_020192534.1"/>
</dbReference>
<organism evidence="2 3">
    <name type="scientific">Ascoidea rubescens DSM 1968</name>
    <dbReference type="NCBI Taxonomy" id="1344418"/>
    <lineage>
        <taxon>Eukaryota</taxon>
        <taxon>Fungi</taxon>
        <taxon>Dikarya</taxon>
        <taxon>Ascomycota</taxon>
        <taxon>Saccharomycotina</taxon>
        <taxon>Saccharomycetes</taxon>
        <taxon>Ascoideaceae</taxon>
        <taxon>Ascoidea</taxon>
    </lineage>
</organism>
<evidence type="ECO:0000313" key="2">
    <source>
        <dbReference type="EMBL" id="ODV64427.1"/>
    </source>
</evidence>
<accession>A0A1D2VS74</accession>
<evidence type="ECO:0000256" key="1">
    <source>
        <dbReference type="SAM" id="Phobius"/>
    </source>
</evidence>
<dbReference type="AlphaFoldDB" id="A0A1D2VS74"/>
<reference evidence="3" key="1">
    <citation type="submission" date="2016-05" db="EMBL/GenBank/DDBJ databases">
        <title>Comparative genomics of biotechnologically important yeasts.</title>
        <authorList>
            <consortium name="DOE Joint Genome Institute"/>
            <person name="Riley R."/>
            <person name="Haridas S."/>
            <person name="Wolfe K.H."/>
            <person name="Lopes M.R."/>
            <person name="Hittinger C.T."/>
            <person name="Goker M."/>
            <person name="Salamov A."/>
            <person name="Wisecaver J."/>
            <person name="Long T.M."/>
            <person name="Aerts A.L."/>
            <person name="Barry K."/>
            <person name="Choi C."/>
            <person name="Clum A."/>
            <person name="Coughlan A.Y."/>
            <person name="Deshpande S."/>
            <person name="Douglass A.P."/>
            <person name="Hanson S.J."/>
            <person name="Klenk H.-P."/>
            <person name="Labutti K."/>
            <person name="Lapidus A."/>
            <person name="Lindquist E."/>
            <person name="Lipzen A."/>
            <person name="Meier-Kolthoff J.P."/>
            <person name="Ohm R.A."/>
            <person name="Otillar R.P."/>
            <person name="Pangilinan J."/>
            <person name="Peng Y."/>
            <person name="Rokas A."/>
            <person name="Rosa C.A."/>
            <person name="Scheuner C."/>
            <person name="Sibirny A.A."/>
            <person name="Slot J.C."/>
            <person name="Stielow J.B."/>
            <person name="Sun H."/>
            <person name="Kurtzman C.P."/>
            <person name="Blackwell M."/>
            <person name="Grigoriev I.V."/>
            <person name="Jeffries T.W."/>
        </authorList>
    </citation>
    <scope>NUCLEOTIDE SEQUENCE [LARGE SCALE GENOMIC DNA]</scope>
    <source>
        <strain evidence="3">DSM 1968</strain>
    </source>
</reference>
<dbReference type="GeneID" id="30966170"/>
<protein>
    <submittedName>
        <fullName evidence="2">Uncharacterized protein</fullName>
    </submittedName>
</protein>
<evidence type="ECO:0000313" key="3">
    <source>
        <dbReference type="Proteomes" id="UP000095038"/>
    </source>
</evidence>
<sequence>MKVPSNRMLEILISSYLQCLKQKYCLLLIVSGVSAFFFSQQLIAQVLISKQFW</sequence>
<gene>
    <name evidence="2" type="ORF">ASCRUDRAFT_74052</name>
</gene>
<keyword evidence="3" id="KW-1185">Reference proteome</keyword>
<keyword evidence="1" id="KW-0812">Transmembrane</keyword>
<dbReference type="EMBL" id="KV454475">
    <property type="protein sequence ID" value="ODV64427.1"/>
    <property type="molecule type" value="Genomic_DNA"/>
</dbReference>
<keyword evidence="1" id="KW-1133">Transmembrane helix</keyword>
<feature type="transmembrane region" description="Helical" evidence="1">
    <location>
        <begin position="24"/>
        <end position="48"/>
    </location>
</feature>
<keyword evidence="1" id="KW-0472">Membrane</keyword>